<dbReference type="Pfam" id="PF21445">
    <property type="entry name" value="ADDB_N"/>
    <property type="match status" value="1"/>
</dbReference>
<gene>
    <name evidence="17" type="primary">addB</name>
    <name evidence="17" type="ORF">IAA45_10980</name>
</gene>
<dbReference type="GO" id="GO:0051539">
    <property type="term" value="F:4 iron, 4 sulfur cluster binding"/>
    <property type="evidence" value="ECO:0007669"/>
    <property type="project" value="UniProtKB-KW"/>
</dbReference>
<dbReference type="Gene3D" id="3.90.320.10">
    <property type="match status" value="1"/>
</dbReference>
<feature type="domain" description="ATP-dependent helicase/deoxyribonuclease subunit B N-terminal" evidence="16">
    <location>
        <begin position="5"/>
        <end position="293"/>
    </location>
</feature>
<evidence type="ECO:0000256" key="12">
    <source>
        <dbReference type="ARBA" id="ARBA00023125"/>
    </source>
</evidence>
<keyword evidence="4" id="KW-0547">Nucleotide-binding</keyword>
<dbReference type="GO" id="GO:0003677">
    <property type="term" value="F:DNA binding"/>
    <property type="evidence" value="ECO:0007669"/>
    <property type="project" value="UniProtKB-KW"/>
</dbReference>
<keyword evidence="10" id="KW-0408">Iron</keyword>
<evidence type="ECO:0000256" key="9">
    <source>
        <dbReference type="ARBA" id="ARBA00022840"/>
    </source>
</evidence>
<dbReference type="GO" id="GO:0004386">
    <property type="term" value="F:helicase activity"/>
    <property type="evidence" value="ECO:0007669"/>
    <property type="project" value="UniProtKB-KW"/>
</dbReference>
<accession>A0A9D2B4K5</accession>
<keyword evidence="5" id="KW-0227">DNA damage</keyword>
<evidence type="ECO:0000256" key="2">
    <source>
        <dbReference type="ARBA" id="ARBA00022722"/>
    </source>
</evidence>
<dbReference type="InterPro" id="IPR049035">
    <property type="entry name" value="ADDB_N"/>
</dbReference>
<keyword evidence="3" id="KW-0479">Metal-binding</keyword>
<dbReference type="Proteomes" id="UP000886817">
    <property type="component" value="Unassembled WGS sequence"/>
</dbReference>
<proteinExistence type="predicted"/>
<keyword evidence="14" id="KW-0175">Coiled coil</keyword>
<keyword evidence="13" id="KW-0234">DNA repair</keyword>
<keyword evidence="9" id="KW-0067">ATP-binding</keyword>
<reference evidence="17" key="2">
    <citation type="submission" date="2021-04" db="EMBL/GenBank/DDBJ databases">
        <authorList>
            <person name="Gilroy R."/>
        </authorList>
    </citation>
    <scope>NUCLEOTIDE SEQUENCE</scope>
    <source>
        <strain evidence="17">ChiSjej1B19-8411</strain>
    </source>
</reference>
<evidence type="ECO:0000256" key="7">
    <source>
        <dbReference type="ARBA" id="ARBA00022806"/>
    </source>
</evidence>
<evidence type="ECO:0000256" key="14">
    <source>
        <dbReference type="SAM" id="Coils"/>
    </source>
</evidence>
<evidence type="ECO:0000256" key="13">
    <source>
        <dbReference type="ARBA" id="ARBA00023204"/>
    </source>
</evidence>
<evidence type="ECO:0000256" key="8">
    <source>
        <dbReference type="ARBA" id="ARBA00022839"/>
    </source>
</evidence>
<sequence length="1115" mass="128157">MALQFILGNSGSGKSRYAFEQLIQESLQFPEKNFLVVVPEQFTMQTQKTLAQMHPGGGLLNVDVLSFERLAHRVFEEVGRDRRQFLEETGKSLVLQKVVQELDGQLPYLGSRMKKPGYIQEMKSLLSELMQYQVEEEQLEQTLETVQEDSSLLSYKLADVRKLYQGYRAYLRDRYLTGEEVLEVLSETMEESSLVRGSVAVLDGFTGFTPVQDQVIRRMLSLCQRVQVTVTLAAGEDPYRREPGYRLFALSKKTIHSLCQMAEQTRTPILDAIWLKPEGRWRFEQAPALDFLEKNLFRGRKQVFAQEQQEIQLFAAGSPLREMEEVAVRIRKLVRTEGLRYGEIAVITGDLPSYGNYARQAFEKVGIPCFIDEKHSVLMNPFVEYIRAGVEAYIRNFSYESVFRYLRCQMSSLTREEVDELENYVIALGIRGKKRWQETWVRVYQGMESERILEINELRRRVMEEFEPLLEGWQGRQKTVASMTRALYAFVVKGQMQKKLKQQEILFAREGNLAMEKEYAQIYGIVMELLDKMVAILGEEPMTLLEYQQLLEAGLSQATVGLIPPSADQILVGDMERTRLKDVKVLFFVGMNDGCIPKDTSSGGILSETDRELLGKKGMELSPGPREQIGMQRFYLYLNLTRPSRQLILSYSHGNAEGGLLSPAYLINAVKKLFPSLSVQEAGSQETLERLEHPRSSFSYFLEGLEAVKESGGETEDALWTALYHWYQTDPVYGKAARQLTEAAFYENPRDAITESVAKALYGEISPYSATRLEKFAACAFAHFIQYGLRLRERAVYEFRPMDMGNLMHRALEQFSRELKKRNLNWVELTEEQRESIAEQALETAVEDYGNTILESSARNAYMKKRTERIFKRTLWALQEQLCRGHFVPEGFEVSVGGGRIDRVDVCETDGTVYVKIIDYKTGNTSFHLLELYYGLQMQLVVYLNGAMEAEQKKYQDREVRPAGIFYYNTKDPLLQAKKQKDLEEVEKKLLGNLKMNGLVLDQPEVARLLDATGETIPVRFKKDGTFYAGSSVASREQFALLGEFTRQKIEMLREQILRGEAEAAPYQMKDKNACTFCPYASVCGFDLKIPGYEYRRLRPLEDREIWEAMKKEVE</sequence>
<evidence type="ECO:0000259" key="16">
    <source>
        <dbReference type="Pfam" id="PF21445"/>
    </source>
</evidence>
<dbReference type="InterPro" id="IPR011604">
    <property type="entry name" value="PDDEXK-like_dom_sf"/>
</dbReference>
<dbReference type="EMBL" id="DXEX01000235">
    <property type="protein sequence ID" value="HIX60219.1"/>
    <property type="molecule type" value="Genomic_DNA"/>
</dbReference>
<evidence type="ECO:0000256" key="5">
    <source>
        <dbReference type="ARBA" id="ARBA00022763"/>
    </source>
</evidence>
<keyword evidence="7 17" id="KW-0347">Helicase</keyword>
<dbReference type="Gene3D" id="3.40.50.300">
    <property type="entry name" value="P-loop containing nucleotide triphosphate hydrolases"/>
    <property type="match status" value="3"/>
</dbReference>
<evidence type="ECO:0000256" key="1">
    <source>
        <dbReference type="ARBA" id="ARBA00022485"/>
    </source>
</evidence>
<keyword evidence="6" id="KW-0378">Hydrolase</keyword>
<dbReference type="InterPro" id="IPR038726">
    <property type="entry name" value="PDDEXK_AddAB-type"/>
</dbReference>
<evidence type="ECO:0000256" key="3">
    <source>
        <dbReference type="ARBA" id="ARBA00022723"/>
    </source>
</evidence>
<comment type="caution">
    <text evidence="17">The sequence shown here is derived from an EMBL/GenBank/DDBJ whole genome shotgun (WGS) entry which is preliminary data.</text>
</comment>
<evidence type="ECO:0000259" key="15">
    <source>
        <dbReference type="Pfam" id="PF12705"/>
    </source>
</evidence>
<dbReference type="GO" id="GO:0000724">
    <property type="term" value="P:double-strand break repair via homologous recombination"/>
    <property type="evidence" value="ECO:0007669"/>
    <property type="project" value="InterPro"/>
</dbReference>
<dbReference type="GO" id="GO:0005524">
    <property type="term" value="F:ATP binding"/>
    <property type="evidence" value="ECO:0007669"/>
    <property type="project" value="UniProtKB-KW"/>
</dbReference>
<dbReference type="PANTHER" id="PTHR30591:SF1">
    <property type="entry name" value="RECBCD ENZYME SUBUNIT RECC"/>
    <property type="match status" value="1"/>
</dbReference>
<dbReference type="SUPFAM" id="SSF52540">
    <property type="entry name" value="P-loop containing nucleoside triphosphate hydrolases"/>
    <property type="match status" value="1"/>
</dbReference>
<dbReference type="GO" id="GO:0046872">
    <property type="term" value="F:metal ion binding"/>
    <property type="evidence" value="ECO:0007669"/>
    <property type="project" value="UniProtKB-KW"/>
</dbReference>
<organism evidence="17 18">
    <name type="scientific">Candidatus Blautia gallistercoris</name>
    <dbReference type="NCBI Taxonomy" id="2838490"/>
    <lineage>
        <taxon>Bacteria</taxon>
        <taxon>Bacillati</taxon>
        <taxon>Bacillota</taxon>
        <taxon>Clostridia</taxon>
        <taxon>Lachnospirales</taxon>
        <taxon>Lachnospiraceae</taxon>
        <taxon>Blautia</taxon>
    </lineage>
</organism>
<feature type="domain" description="PD-(D/E)XK endonuclease-like" evidence="15">
    <location>
        <begin position="768"/>
        <end position="1084"/>
    </location>
</feature>
<keyword evidence="12" id="KW-0238">DNA-binding</keyword>
<keyword evidence="2" id="KW-0540">Nuclease</keyword>
<dbReference type="InterPro" id="IPR014140">
    <property type="entry name" value="DNA_helicase_suAddB"/>
</dbReference>
<evidence type="ECO:0000256" key="10">
    <source>
        <dbReference type="ARBA" id="ARBA00023004"/>
    </source>
</evidence>
<reference evidence="17" key="1">
    <citation type="journal article" date="2021" name="PeerJ">
        <title>Extensive microbial diversity within the chicken gut microbiome revealed by metagenomics and culture.</title>
        <authorList>
            <person name="Gilroy R."/>
            <person name="Ravi A."/>
            <person name="Getino M."/>
            <person name="Pursley I."/>
            <person name="Horton D.L."/>
            <person name="Alikhan N.F."/>
            <person name="Baker D."/>
            <person name="Gharbi K."/>
            <person name="Hall N."/>
            <person name="Watson M."/>
            <person name="Adriaenssens E.M."/>
            <person name="Foster-Nyarko E."/>
            <person name="Jarju S."/>
            <person name="Secka A."/>
            <person name="Antonio M."/>
            <person name="Oren A."/>
            <person name="Chaudhuri R.R."/>
            <person name="La Ragione R."/>
            <person name="Hildebrand F."/>
            <person name="Pallen M.J."/>
        </authorList>
    </citation>
    <scope>NUCLEOTIDE SEQUENCE</scope>
    <source>
        <strain evidence="17">ChiSjej1B19-8411</strain>
    </source>
</reference>
<dbReference type="Pfam" id="PF12705">
    <property type="entry name" value="PDDEXK_1"/>
    <property type="match status" value="1"/>
</dbReference>
<dbReference type="InterPro" id="IPR027417">
    <property type="entry name" value="P-loop_NTPase"/>
</dbReference>
<keyword evidence="1" id="KW-0004">4Fe-4S</keyword>
<protein>
    <submittedName>
        <fullName evidence="17">Helicase-exonuclease AddAB subunit AddB</fullName>
    </submittedName>
</protein>
<keyword evidence="11" id="KW-0411">Iron-sulfur</keyword>
<evidence type="ECO:0000256" key="11">
    <source>
        <dbReference type="ARBA" id="ARBA00023014"/>
    </source>
</evidence>
<dbReference type="NCBIfam" id="TIGR02773">
    <property type="entry name" value="addB_Gpos"/>
    <property type="match status" value="1"/>
</dbReference>
<evidence type="ECO:0000256" key="4">
    <source>
        <dbReference type="ARBA" id="ARBA00022741"/>
    </source>
</evidence>
<dbReference type="AlphaFoldDB" id="A0A9D2B4K5"/>
<name>A0A9D2B4K5_9FIRM</name>
<evidence type="ECO:0000313" key="18">
    <source>
        <dbReference type="Proteomes" id="UP000886817"/>
    </source>
</evidence>
<evidence type="ECO:0000313" key="17">
    <source>
        <dbReference type="EMBL" id="HIX60219.1"/>
    </source>
</evidence>
<evidence type="ECO:0000256" key="6">
    <source>
        <dbReference type="ARBA" id="ARBA00022801"/>
    </source>
</evidence>
<keyword evidence="8" id="KW-0269">Exonuclease</keyword>
<dbReference type="PANTHER" id="PTHR30591">
    <property type="entry name" value="RECBCD ENZYME SUBUNIT RECC"/>
    <property type="match status" value="1"/>
</dbReference>
<feature type="coiled-coil region" evidence="14">
    <location>
        <begin position="122"/>
        <end position="149"/>
    </location>
</feature>
<dbReference type="GO" id="GO:0004527">
    <property type="term" value="F:exonuclease activity"/>
    <property type="evidence" value="ECO:0007669"/>
    <property type="project" value="UniProtKB-KW"/>
</dbReference>